<dbReference type="Proteomes" id="UP000533476">
    <property type="component" value="Unassembled WGS sequence"/>
</dbReference>
<comment type="caution">
    <text evidence="1">The sequence shown here is derived from an EMBL/GenBank/DDBJ whole genome shotgun (WGS) entry which is preliminary data.</text>
</comment>
<protein>
    <submittedName>
        <fullName evidence="1">Uncharacterized protein</fullName>
    </submittedName>
</protein>
<dbReference type="RefSeq" id="WP_169103076.1">
    <property type="nucleotide sequence ID" value="NZ_JABBVZ010000166.1"/>
</dbReference>
<evidence type="ECO:0000313" key="2">
    <source>
        <dbReference type="Proteomes" id="UP000533476"/>
    </source>
</evidence>
<proteinExistence type="predicted"/>
<keyword evidence="2" id="KW-1185">Reference proteome</keyword>
<sequence>MCRADSLPRVLTGIVPDRELTIVSIESDKYAVRVNYRVAPPLPEDRGMGDGDLSWRFVHWQIDLTDDLGTTYWPGGGAAGLDQGVRSLTPPLPSAASELTLRIRPYRAETPTYTMQVSADHILRV</sequence>
<dbReference type="EMBL" id="JABBVZ010000166">
    <property type="protein sequence ID" value="NMP24871.1"/>
    <property type="molecule type" value="Genomic_DNA"/>
</dbReference>
<evidence type="ECO:0000313" key="1">
    <source>
        <dbReference type="EMBL" id="NMP24871.1"/>
    </source>
</evidence>
<name>A0A7Y0Q599_9FIRM</name>
<organism evidence="1 2">
    <name type="scientific">Sulfobacillus harzensis</name>
    <dbReference type="NCBI Taxonomy" id="2729629"/>
    <lineage>
        <taxon>Bacteria</taxon>
        <taxon>Bacillati</taxon>
        <taxon>Bacillota</taxon>
        <taxon>Clostridia</taxon>
        <taxon>Eubacteriales</taxon>
        <taxon>Clostridiales Family XVII. Incertae Sedis</taxon>
        <taxon>Sulfobacillus</taxon>
    </lineage>
</organism>
<accession>A0A7Y0Q599</accession>
<reference evidence="1 2" key="1">
    <citation type="submission" date="2020-04" db="EMBL/GenBank/DDBJ databases">
        <authorList>
            <person name="Zhang R."/>
            <person name="Schippers A."/>
        </authorList>
    </citation>
    <scope>NUCLEOTIDE SEQUENCE [LARGE SCALE GENOMIC DNA]</scope>
    <source>
        <strain evidence="1 2">DSM 109850</strain>
    </source>
</reference>
<dbReference type="AlphaFoldDB" id="A0A7Y0Q599"/>
<gene>
    <name evidence="1" type="ORF">HIJ39_21425</name>
</gene>